<dbReference type="CDD" id="cd01672">
    <property type="entry name" value="TMPK"/>
    <property type="match status" value="1"/>
</dbReference>
<dbReference type="EC" id="2.7.4.9" evidence="3"/>
<reference evidence="13" key="1">
    <citation type="submission" date="2017-02" db="UniProtKB">
        <authorList>
            <consortium name="WormBaseParasite"/>
        </authorList>
    </citation>
    <scope>IDENTIFICATION</scope>
</reference>
<evidence type="ECO:0000313" key="12">
    <source>
        <dbReference type="Proteomes" id="UP000267096"/>
    </source>
</evidence>
<dbReference type="OrthoDB" id="425602at2759"/>
<dbReference type="Pfam" id="PF02223">
    <property type="entry name" value="Thymidylate_kin"/>
    <property type="match status" value="1"/>
</dbReference>
<keyword evidence="5" id="KW-0808">Transferase</keyword>
<evidence type="ECO:0000313" key="11">
    <source>
        <dbReference type="EMBL" id="VDK17939.1"/>
    </source>
</evidence>
<dbReference type="HAMAP" id="MF_00165">
    <property type="entry name" value="Thymidylate_kinase"/>
    <property type="match status" value="1"/>
</dbReference>
<evidence type="ECO:0000256" key="8">
    <source>
        <dbReference type="ARBA" id="ARBA00022777"/>
    </source>
</evidence>
<dbReference type="GO" id="GO:0006235">
    <property type="term" value="P:dTTP biosynthetic process"/>
    <property type="evidence" value="ECO:0007669"/>
    <property type="project" value="TreeGrafter"/>
</dbReference>
<accession>A0A0M3IZR6</accession>
<dbReference type="GO" id="GO:0005829">
    <property type="term" value="C:cytosol"/>
    <property type="evidence" value="ECO:0007669"/>
    <property type="project" value="TreeGrafter"/>
</dbReference>
<keyword evidence="12" id="KW-1185">Reference proteome</keyword>
<evidence type="ECO:0000256" key="7">
    <source>
        <dbReference type="ARBA" id="ARBA00022741"/>
    </source>
</evidence>
<evidence type="ECO:0000256" key="6">
    <source>
        <dbReference type="ARBA" id="ARBA00022727"/>
    </source>
</evidence>
<dbReference type="GO" id="GO:0006233">
    <property type="term" value="P:dTDP biosynthetic process"/>
    <property type="evidence" value="ECO:0007669"/>
    <property type="project" value="InterPro"/>
</dbReference>
<dbReference type="NCBIfam" id="TIGR00041">
    <property type="entry name" value="DTMP_kinase"/>
    <property type="match status" value="1"/>
</dbReference>
<evidence type="ECO:0000256" key="5">
    <source>
        <dbReference type="ARBA" id="ARBA00022679"/>
    </source>
</evidence>
<keyword evidence="8" id="KW-0418">Kinase</keyword>
<dbReference type="InterPro" id="IPR039430">
    <property type="entry name" value="Thymidylate_kin-like_dom"/>
</dbReference>
<dbReference type="GO" id="GO:0005739">
    <property type="term" value="C:mitochondrion"/>
    <property type="evidence" value="ECO:0007669"/>
    <property type="project" value="TreeGrafter"/>
</dbReference>
<evidence type="ECO:0000256" key="3">
    <source>
        <dbReference type="ARBA" id="ARBA00012980"/>
    </source>
</evidence>
<dbReference type="InterPro" id="IPR018094">
    <property type="entry name" value="Thymidylate_kinase"/>
</dbReference>
<dbReference type="GO" id="GO:0006227">
    <property type="term" value="P:dUDP biosynthetic process"/>
    <property type="evidence" value="ECO:0007669"/>
    <property type="project" value="TreeGrafter"/>
</dbReference>
<comment type="pathway">
    <text evidence="1">Pyrimidine metabolism; dTTP biosynthesis.</text>
</comment>
<dbReference type="GO" id="GO:0004550">
    <property type="term" value="F:nucleoside diphosphate kinase activity"/>
    <property type="evidence" value="ECO:0007669"/>
    <property type="project" value="TreeGrafter"/>
</dbReference>
<dbReference type="PANTHER" id="PTHR10344:SF1">
    <property type="entry name" value="THYMIDYLATE KINASE"/>
    <property type="match status" value="1"/>
</dbReference>
<dbReference type="AlphaFoldDB" id="A0A0M3IZR6"/>
<dbReference type="PANTHER" id="PTHR10344">
    <property type="entry name" value="THYMIDYLATE KINASE"/>
    <property type="match status" value="1"/>
</dbReference>
<gene>
    <name evidence="11" type="ORF">ASIM_LOCUS649</name>
</gene>
<name>A0A0M3IZR6_ANISI</name>
<evidence type="ECO:0000259" key="10">
    <source>
        <dbReference type="Pfam" id="PF02223"/>
    </source>
</evidence>
<dbReference type="EMBL" id="UYRR01000492">
    <property type="protein sequence ID" value="VDK17939.1"/>
    <property type="molecule type" value="Genomic_DNA"/>
</dbReference>
<protein>
    <recommendedName>
        <fullName evidence="4">Thymidylate kinase</fullName>
        <ecNumber evidence="3">2.7.4.9</ecNumber>
    </recommendedName>
</protein>
<dbReference type="FunFam" id="3.40.50.300:FF:000679">
    <property type="entry name" value="Thymidylate kinase"/>
    <property type="match status" value="1"/>
</dbReference>
<evidence type="ECO:0000256" key="4">
    <source>
        <dbReference type="ARBA" id="ARBA00017144"/>
    </source>
</evidence>
<organism evidence="13">
    <name type="scientific">Anisakis simplex</name>
    <name type="common">Herring worm</name>
    <dbReference type="NCBI Taxonomy" id="6269"/>
    <lineage>
        <taxon>Eukaryota</taxon>
        <taxon>Metazoa</taxon>
        <taxon>Ecdysozoa</taxon>
        <taxon>Nematoda</taxon>
        <taxon>Chromadorea</taxon>
        <taxon>Rhabditida</taxon>
        <taxon>Spirurina</taxon>
        <taxon>Ascaridomorpha</taxon>
        <taxon>Ascaridoidea</taxon>
        <taxon>Anisakidae</taxon>
        <taxon>Anisakis</taxon>
        <taxon>Anisakis simplex complex</taxon>
    </lineage>
</organism>
<dbReference type="WBParaSite" id="ASIM_0000074901-mRNA-1">
    <property type="protein sequence ID" value="ASIM_0000074901-mRNA-1"/>
    <property type="gene ID" value="ASIM_0000074901"/>
</dbReference>
<keyword evidence="7" id="KW-0547">Nucleotide-binding</keyword>
<dbReference type="GO" id="GO:0004798">
    <property type="term" value="F:dTMP kinase activity"/>
    <property type="evidence" value="ECO:0007669"/>
    <property type="project" value="UniProtKB-EC"/>
</dbReference>
<evidence type="ECO:0000256" key="9">
    <source>
        <dbReference type="ARBA" id="ARBA00022840"/>
    </source>
</evidence>
<dbReference type="SUPFAM" id="SSF52540">
    <property type="entry name" value="P-loop containing nucleoside triphosphate hydrolases"/>
    <property type="match status" value="1"/>
</dbReference>
<dbReference type="GO" id="GO:0005634">
    <property type="term" value="C:nucleus"/>
    <property type="evidence" value="ECO:0007669"/>
    <property type="project" value="TreeGrafter"/>
</dbReference>
<keyword evidence="9" id="KW-0067">ATP-binding</keyword>
<proteinExistence type="inferred from homology"/>
<feature type="domain" description="Thymidylate kinase-like" evidence="10">
    <location>
        <begin position="9"/>
        <end position="190"/>
    </location>
</feature>
<evidence type="ECO:0000256" key="2">
    <source>
        <dbReference type="ARBA" id="ARBA00009776"/>
    </source>
</evidence>
<dbReference type="Gene3D" id="3.40.50.300">
    <property type="entry name" value="P-loop containing nucleotide triphosphate hydrolases"/>
    <property type="match status" value="1"/>
</dbReference>
<sequence>MSRGALFVFEGCDRVGKSTQARRLLKKIQEYGRQAELIAFPDRSSDLGKFIDQYLKGQVELEAREAHLLFAANRHALVKKMRETLEKGISLIVDRYAYSGIAYTVAKEKSISLEWAKLHDVGMLRPDCVFFFDLSPEVAAKRSGYGGERLESYEYQCRVYEIMKKLGEQNHDIWKVVDASQPLDDVSEAIWSVMKTYLDGETALKEIGTIQVES</sequence>
<keyword evidence="6" id="KW-0545">Nucleotide biosynthesis</keyword>
<dbReference type="InterPro" id="IPR027417">
    <property type="entry name" value="P-loop_NTPase"/>
</dbReference>
<dbReference type="Proteomes" id="UP000267096">
    <property type="component" value="Unassembled WGS sequence"/>
</dbReference>
<dbReference type="GO" id="GO:0005524">
    <property type="term" value="F:ATP binding"/>
    <property type="evidence" value="ECO:0007669"/>
    <property type="project" value="UniProtKB-KW"/>
</dbReference>
<evidence type="ECO:0000313" key="13">
    <source>
        <dbReference type="WBParaSite" id="ASIM_0000074901-mRNA-1"/>
    </source>
</evidence>
<reference evidence="11 12" key="2">
    <citation type="submission" date="2018-11" db="EMBL/GenBank/DDBJ databases">
        <authorList>
            <consortium name="Pathogen Informatics"/>
        </authorList>
    </citation>
    <scope>NUCLEOTIDE SEQUENCE [LARGE SCALE GENOMIC DNA]</scope>
</reference>
<comment type="similarity">
    <text evidence="2">Belongs to the thymidylate kinase family.</text>
</comment>
<evidence type="ECO:0000256" key="1">
    <source>
        <dbReference type="ARBA" id="ARBA00004992"/>
    </source>
</evidence>